<sequence>MIHRITIPIEQGRDESRGMLPRDDGTLLIHIPKCAGVSLRNALNLPYLGHRLLRDFSLRQKDEAKRIVFCTRDPFERAVSTFYYLKRLERARPLLYRAALYPRVSSFSDFIYSSEYEMLEAHNFFFRSQFAYLEGIDDYRDKAIHLRVERLAEDIQRHFGLALPHLNATERTLDETIDTSGNQARIREVYRVDYELLPGLVSR</sequence>
<dbReference type="RefSeq" id="WP_187480096.1">
    <property type="nucleotide sequence ID" value="NZ_CP060697.1"/>
</dbReference>
<name>A0A7G9L3E2_9SPHN</name>
<reference evidence="1 2" key="1">
    <citation type="submission" date="2020-08" db="EMBL/GenBank/DDBJ databases">
        <title>Sphingomonas sp. sand1-3 16S ribosomal RNA gene Genome sequencing and assembly.</title>
        <authorList>
            <person name="Kang M."/>
        </authorList>
    </citation>
    <scope>NUCLEOTIDE SEQUENCE [LARGE SCALE GENOMIC DNA]</scope>
    <source>
        <strain evidence="2">sand1-3</strain>
    </source>
</reference>
<dbReference type="SUPFAM" id="SSF52540">
    <property type="entry name" value="P-loop containing nucleoside triphosphate hydrolases"/>
    <property type="match status" value="1"/>
</dbReference>
<organism evidence="1 2">
    <name type="scientific">Sphingomonas sabuli</name>
    <dbReference type="NCBI Taxonomy" id="2764186"/>
    <lineage>
        <taxon>Bacteria</taxon>
        <taxon>Pseudomonadati</taxon>
        <taxon>Pseudomonadota</taxon>
        <taxon>Alphaproteobacteria</taxon>
        <taxon>Sphingomonadales</taxon>
        <taxon>Sphingomonadaceae</taxon>
        <taxon>Sphingomonas</taxon>
    </lineage>
</organism>
<dbReference type="Gene3D" id="3.40.50.300">
    <property type="entry name" value="P-loop containing nucleotide triphosphate hydrolases"/>
    <property type="match status" value="1"/>
</dbReference>
<keyword evidence="2" id="KW-1185">Reference proteome</keyword>
<dbReference type="KEGG" id="ssau:H8M03_01915"/>
<evidence type="ECO:0000313" key="2">
    <source>
        <dbReference type="Proteomes" id="UP000515861"/>
    </source>
</evidence>
<dbReference type="AlphaFoldDB" id="A0A7G9L3E2"/>
<accession>A0A7G9L3E2</accession>
<evidence type="ECO:0000313" key="1">
    <source>
        <dbReference type="EMBL" id="QNM83141.1"/>
    </source>
</evidence>
<proteinExistence type="predicted"/>
<dbReference type="Proteomes" id="UP000515861">
    <property type="component" value="Chromosome"/>
</dbReference>
<dbReference type="InterPro" id="IPR027417">
    <property type="entry name" value="P-loop_NTPase"/>
</dbReference>
<evidence type="ECO:0008006" key="3">
    <source>
        <dbReference type="Google" id="ProtNLM"/>
    </source>
</evidence>
<gene>
    <name evidence="1" type="ORF">H8M03_01915</name>
</gene>
<dbReference type="EMBL" id="CP060697">
    <property type="protein sequence ID" value="QNM83141.1"/>
    <property type="molecule type" value="Genomic_DNA"/>
</dbReference>
<protein>
    <recommendedName>
        <fullName evidence="3">Sulfotransferase family protein</fullName>
    </recommendedName>
</protein>